<keyword evidence="4" id="KW-0282">Flagellum</keyword>
<comment type="caution">
    <text evidence="4">The sequence shown here is derived from an EMBL/GenBank/DDBJ whole genome shotgun (WGS) entry which is preliminary data.</text>
</comment>
<feature type="compositionally biased region" description="Polar residues" evidence="3">
    <location>
        <begin position="128"/>
        <end position="141"/>
    </location>
</feature>
<evidence type="ECO:0000313" key="4">
    <source>
        <dbReference type="EMBL" id="GGL44079.1"/>
    </source>
</evidence>
<keyword evidence="2" id="KW-1005">Bacterial flagellum biogenesis</keyword>
<dbReference type="AlphaFoldDB" id="A0A917RX97"/>
<dbReference type="Proteomes" id="UP000654670">
    <property type="component" value="Unassembled WGS sequence"/>
</dbReference>
<dbReference type="EMBL" id="BMOK01000002">
    <property type="protein sequence ID" value="GGL44079.1"/>
    <property type="molecule type" value="Genomic_DNA"/>
</dbReference>
<keyword evidence="4" id="KW-0966">Cell projection</keyword>
<feature type="compositionally biased region" description="Low complexity" evidence="3">
    <location>
        <begin position="1"/>
        <end position="17"/>
    </location>
</feature>
<gene>
    <name evidence="4" type="primary">flgD</name>
    <name evidence="4" type="ORF">GCM10007968_05040</name>
</gene>
<dbReference type="InterPro" id="IPR005648">
    <property type="entry name" value="FlgD"/>
</dbReference>
<name>A0A917RX97_9BACL</name>
<evidence type="ECO:0000256" key="2">
    <source>
        <dbReference type="ARBA" id="ARBA00022795"/>
    </source>
</evidence>
<comment type="similarity">
    <text evidence="1">Belongs to the FlgD family.</text>
</comment>
<reference evidence="4" key="2">
    <citation type="submission" date="2020-09" db="EMBL/GenBank/DDBJ databases">
        <authorList>
            <person name="Sun Q."/>
            <person name="Ohkuma M."/>
        </authorList>
    </citation>
    <scope>NUCLEOTIDE SEQUENCE</scope>
    <source>
        <strain evidence="4">JCM 15325</strain>
    </source>
</reference>
<evidence type="ECO:0000256" key="1">
    <source>
        <dbReference type="ARBA" id="ARBA00010577"/>
    </source>
</evidence>
<sequence length="154" mass="15840">MSVPATTAAGSASTTQSNPNSTLNKNDFLKLLVAQLTNQDPSSPLDNTQMVSQLAQFSSLEQTQNMTSAIDQLVASQTDSGLSSRATMIGKEITWQLAADSSSSTAPSPVSGIVGAVTIKNGQISYMTKDGQSVDPSTVTEISDPAGSQAAQQG</sequence>
<reference evidence="4" key="1">
    <citation type="journal article" date="2014" name="Int. J. Syst. Evol. Microbiol.">
        <title>Complete genome sequence of Corynebacterium casei LMG S-19264T (=DSM 44701T), isolated from a smear-ripened cheese.</title>
        <authorList>
            <consortium name="US DOE Joint Genome Institute (JGI-PGF)"/>
            <person name="Walter F."/>
            <person name="Albersmeier A."/>
            <person name="Kalinowski J."/>
            <person name="Ruckert C."/>
        </authorList>
    </citation>
    <scope>NUCLEOTIDE SEQUENCE</scope>
    <source>
        <strain evidence="4">JCM 15325</strain>
    </source>
</reference>
<keyword evidence="4" id="KW-0969">Cilium</keyword>
<feature type="region of interest" description="Disordered" evidence="3">
    <location>
        <begin position="1"/>
        <end position="23"/>
    </location>
</feature>
<keyword evidence="5" id="KW-1185">Reference proteome</keyword>
<evidence type="ECO:0000256" key="3">
    <source>
        <dbReference type="SAM" id="MobiDB-lite"/>
    </source>
</evidence>
<dbReference type="RefSeq" id="WP_188801508.1">
    <property type="nucleotide sequence ID" value="NZ_BMOK01000002.1"/>
</dbReference>
<dbReference type="GO" id="GO:0044781">
    <property type="term" value="P:bacterial-type flagellum organization"/>
    <property type="evidence" value="ECO:0007669"/>
    <property type="project" value="UniProtKB-KW"/>
</dbReference>
<accession>A0A917RX97</accession>
<proteinExistence type="inferred from homology"/>
<organism evidence="4 5">
    <name type="scientific">Sporolactobacillus putidus</name>
    <dbReference type="NCBI Taxonomy" id="492735"/>
    <lineage>
        <taxon>Bacteria</taxon>
        <taxon>Bacillati</taxon>
        <taxon>Bacillota</taxon>
        <taxon>Bacilli</taxon>
        <taxon>Bacillales</taxon>
        <taxon>Sporolactobacillaceae</taxon>
        <taxon>Sporolactobacillus</taxon>
    </lineage>
</organism>
<feature type="region of interest" description="Disordered" evidence="3">
    <location>
        <begin position="128"/>
        <end position="154"/>
    </location>
</feature>
<evidence type="ECO:0000313" key="5">
    <source>
        <dbReference type="Proteomes" id="UP000654670"/>
    </source>
</evidence>
<dbReference type="Pfam" id="PF03963">
    <property type="entry name" value="FlgD"/>
    <property type="match status" value="1"/>
</dbReference>
<protein>
    <submittedName>
        <fullName evidence="4">Flagellar basal body rod modification protein FlgD</fullName>
    </submittedName>
</protein>